<accession>A0A381VQZ0</accession>
<name>A0A381VQZ0_9ZZZZ</name>
<proteinExistence type="predicted"/>
<protein>
    <submittedName>
        <fullName evidence="1">Uncharacterized protein</fullName>
    </submittedName>
</protein>
<reference evidence="1" key="1">
    <citation type="submission" date="2018-05" db="EMBL/GenBank/DDBJ databases">
        <authorList>
            <person name="Lanie J.A."/>
            <person name="Ng W.-L."/>
            <person name="Kazmierczak K.M."/>
            <person name="Andrzejewski T.M."/>
            <person name="Davidsen T.M."/>
            <person name="Wayne K.J."/>
            <person name="Tettelin H."/>
            <person name="Glass J.I."/>
            <person name="Rusch D."/>
            <person name="Podicherti R."/>
            <person name="Tsui H.-C.T."/>
            <person name="Winkler M.E."/>
        </authorList>
    </citation>
    <scope>NUCLEOTIDE SEQUENCE</scope>
</reference>
<organism evidence="1">
    <name type="scientific">marine metagenome</name>
    <dbReference type="NCBI Taxonomy" id="408172"/>
    <lineage>
        <taxon>unclassified sequences</taxon>
        <taxon>metagenomes</taxon>
        <taxon>ecological metagenomes</taxon>
    </lineage>
</organism>
<dbReference type="AlphaFoldDB" id="A0A381VQZ0"/>
<gene>
    <name evidence="1" type="ORF">METZ01_LOCUS95589</name>
</gene>
<sequence>MKGYIIFTFKSSQRTRRVITDSKYGNIIFFKCFRFIPEPAGLLDSSRGISFRKEIYYQPLASIIL</sequence>
<evidence type="ECO:0000313" key="1">
    <source>
        <dbReference type="EMBL" id="SVA42735.1"/>
    </source>
</evidence>
<dbReference type="EMBL" id="UINC01009534">
    <property type="protein sequence ID" value="SVA42735.1"/>
    <property type="molecule type" value="Genomic_DNA"/>
</dbReference>
<feature type="non-terminal residue" evidence="1">
    <location>
        <position position="65"/>
    </location>
</feature>